<dbReference type="Proteomes" id="UP000216897">
    <property type="component" value="Unassembled WGS sequence"/>
</dbReference>
<dbReference type="PANTHER" id="PTHR34596">
    <property type="entry name" value="CHITOPORIN"/>
    <property type="match status" value="1"/>
</dbReference>
<feature type="chain" id="PRO_5047426613" evidence="4">
    <location>
        <begin position="26"/>
        <end position="441"/>
    </location>
</feature>
<dbReference type="Pfam" id="PF03573">
    <property type="entry name" value="OprD"/>
    <property type="match status" value="1"/>
</dbReference>
<reference evidence="5 6" key="1">
    <citation type="submission" date="2017-08" db="EMBL/GenBank/DDBJ databases">
        <title>Genomic and metabolic characterisation of spoilage-associated Pseudomonas species.</title>
        <authorList>
            <person name="Stanborough T."/>
            <person name="Fegan N."/>
            <person name="Powell S.M."/>
            <person name="Singh T."/>
            <person name="Tamplin M.L."/>
            <person name="Chandry P.S."/>
        </authorList>
    </citation>
    <scope>NUCLEOTIDE SEQUENCE [LARGE SCALE GENOMIC DNA]</scope>
    <source>
        <strain evidence="5 6">L1814</strain>
    </source>
</reference>
<name>A0ABX4GIR6_9PSED</name>
<evidence type="ECO:0000256" key="1">
    <source>
        <dbReference type="ARBA" id="ARBA00009075"/>
    </source>
</evidence>
<comment type="caution">
    <text evidence="5">The sequence shown here is derived from an EMBL/GenBank/DDBJ whole genome shotgun (WGS) entry which is preliminary data.</text>
</comment>
<dbReference type="RefSeq" id="WP_094988303.1">
    <property type="nucleotide sequence ID" value="NZ_JAAQXW010000015.1"/>
</dbReference>
<feature type="signal peptide" evidence="4">
    <location>
        <begin position="1"/>
        <end position="25"/>
    </location>
</feature>
<proteinExistence type="inferred from homology"/>
<evidence type="ECO:0000256" key="2">
    <source>
        <dbReference type="ARBA" id="ARBA00022448"/>
    </source>
</evidence>
<keyword evidence="3 4" id="KW-0732">Signal</keyword>
<keyword evidence="6" id="KW-1185">Reference proteome</keyword>
<evidence type="ECO:0000313" key="5">
    <source>
        <dbReference type="EMBL" id="OZY54018.1"/>
    </source>
</evidence>
<accession>A0ABX4GIR6</accession>
<evidence type="ECO:0000313" key="6">
    <source>
        <dbReference type="Proteomes" id="UP000216897"/>
    </source>
</evidence>
<dbReference type="InterPro" id="IPR023614">
    <property type="entry name" value="Porin_dom_sf"/>
</dbReference>
<evidence type="ECO:0000256" key="3">
    <source>
        <dbReference type="ARBA" id="ARBA00022729"/>
    </source>
</evidence>
<gene>
    <name evidence="5" type="ORF">CJF38_16235</name>
</gene>
<organism evidence="5 6">
    <name type="scientific">Pseudomonas lundensis</name>
    <dbReference type="NCBI Taxonomy" id="86185"/>
    <lineage>
        <taxon>Bacteria</taxon>
        <taxon>Pseudomonadati</taxon>
        <taxon>Pseudomonadota</taxon>
        <taxon>Gammaproteobacteria</taxon>
        <taxon>Pseudomonadales</taxon>
        <taxon>Pseudomonadaceae</taxon>
        <taxon>Pseudomonas</taxon>
    </lineage>
</organism>
<dbReference type="PANTHER" id="PTHR34596:SF2">
    <property type="entry name" value="CHITOPORIN"/>
    <property type="match status" value="1"/>
</dbReference>
<dbReference type="EMBL" id="NQKG01000017">
    <property type="protein sequence ID" value="OZY54018.1"/>
    <property type="molecule type" value="Genomic_DNA"/>
</dbReference>
<sequence>MNAIQHLLGLSTGACLLILSPLASADFIKDGKATLGLRNFYFNNDYRDQPGGAGQSKTEEWAQGLILNYTSGFTEGTVGLGIDALGLVGVTLDSGQGRHRGSSMIPSEGDGAADSWSRLGLTAKARLSKTELRYGTLMPKLPILQSNDGRLLPQTFEGGLITSNEIDALTLTGGRLEQATGRGSSDRTGLAVSGASRESNEFLFAGADYKVTPNLTAQYYLANLEDYYTQHFFGLQHLLALGEGQSFKTDLRYFDTRSDGANATASGRATGYRVGGYTHDGSGEIDNQTWSAIFTYSLGGHALTGGYQSVSEDSNFVQLNQGGLADKGAGGSSIYLFTDRMLASFNRAGERTWFGQYAYDFAAAGVPGLRASMVYLKGSNIQTTASGNQTEWERDLALDYVIQNGTFKGLGLGWRYGVLHSQAEANQDQNRLILSYTLALF</sequence>
<keyword evidence="2" id="KW-0813">Transport</keyword>
<dbReference type="InterPro" id="IPR005318">
    <property type="entry name" value="OM_porin_bac"/>
</dbReference>
<protein>
    <submittedName>
        <fullName evidence="5">Outer membrane porin, OprD family</fullName>
    </submittedName>
</protein>
<evidence type="ECO:0000256" key="4">
    <source>
        <dbReference type="SAM" id="SignalP"/>
    </source>
</evidence>
<comment type="similarity">
    <text evidence="1">Belongs to the outer membrane porin (Opr) (TC 1.B.25) family.</text>
</comment>
<dbReference type="Gene3D" id="2.40.160.10">
    <property type="entry name" value="Porin"/>
    <property type="match status" value="1"/>
</dbReference>